<evidence type="ECO:0000256" key="7">
    <source>
        <dbReference type="SAM" id="MobiDB-lite"/>
    </source>
</evidence>
<evidence type="ECO:0000256" key="1">
    <source>
        <dbReference type="ARBA" id="ARBA00004167"/>
    </source>
</evidence>
<evidence type="ECO:0000256" key="4">
    <source>
        <dbReference type="ARBA" id="ARBA00022475"/>
    </source>
</evidence>
<feature type="coiled-coil region" evidence="6">
    <location>
        <begin position="404"/>
        <end position="455"/>
    </location>
</feature>
<feature type="domain" description="Band 7" evidence="8">
    <location>
        <begin position="26"/>
        <end position="195"/>
    </location>
</feature>
<name>A0A8E0TSV1_9CAUL</name>
<dbReference type="Proteomes" id="UP000016569">
    <property type="component" value="Unassembled WGS sequence"/>
</dbReference>
<dbReference type="Pfam" id="PF15975">
    <property type="entry name" value="Flot"/>
    <property type="match status" value="1"/>
</dbReference>
<evidence type="ECO:0000313" key="10">
    <source>
        <dbReference type="Proteomes" id="UP000016569"/>
    </source>
</evidence>
<sequence>MNSLIEISIIAGLGLAALLILGLVFARLYKRAAKETAFVRTGFGGEKVVMNGGALVLPVLHETIEVNMNTLRLAVQRSNEQALITKDRMRVDVLAEFYVRVQPSAEAIASAAQTLGLRTMNPGELKELVEGKFVDALRSVAAELTMTELHEQRTHFVQKVQQVSSEDLLKNGLELETVSLTGLDQTAMEHFNPSNAFDAEGLTRLTEEIELRKKLRNDIEQDTQVQIRTKNLEAQRRTLEISRDEEYAQLEQEREVANRRAEQAADVARQEAERNREAEGAKITAQQQIDQARIEADRLIAQQRIAMEQEVAEREITKARSIETQNIEKAKSIELSEQDRDIAVAEKSRAQSEAKAEADKHLALAVQAEEQVKTVRDREAADRQKIIELIEAAKEAEREAIGIRVAAEAEKSAAADRAEAVREQARGAADQTRIKAEAEAEAVRAAAEAARLRYEVDAAGQNALNAAANLLSPEQIAMQIRIKLIENLDRIIAESVKPMENIDSIKIVQVEGLNGGGGAGASAGGQDGGSLSDQVVSSALRYRAQAPLVDQLMAEVGLSGSDLDGLTGALRTAPKTEAPQPEPTPSAKAKPAAKS</sequence>
<feature type="compositionally biased region" description="Basic and acidic residues" evidence="7">
    <location>
        <begin position="259"/>
        <end position="280"/>
    </location>
</feature>
<dbReference type="InterPro" id="IPR036013">
    <property type="entry name" value="Band_7/SPFH_dom_sf"/>
</dbReference>
<evidence type="ECO:0000256" key="2">
    <source>
        <dbReference type="ARBA" id="ARBA00004236"/>
    </source>
</evidence>
<proteinExistence type="inferred from homology"/>
<feature type="region of interest" description="Disordered" evidence="7">
    <location>
        <begin position="564"/>
        <end position="595"/>
    </location>
</feature>
<comment type="caution">
    <text evidence="9">The sequence shown here is derived from an EMBL/GenBank/DDBJ whole genome shotgun (WGS) entry which is preliminary data.</text>
</comment>
<gene>
    <name evidence="9" type="ORF">MBEBAB_2874</name>
</gene>
<evidence type="ECO:0000256" key="6">
    <source>
        <dbReference type="SAM" id="Coils"/>
    </source>
</evidence>
<keyword evidence="5" id="KW-0472">Membrane</keyword>
<keyword evidence="4" id="KW-1003">Cell membrane</keyword>
<dbReference type="Pfam" id="PF01145">
    <property type="entry name" value="Band_7"/>
    <property type="match status" value="1"/>
</dbReference>
<dbReference type="InterPro" id="IPR031905">
    <property type="entry name" value="Flotillin_C"/>
</dbReference>
<protein>
    <submittedName>
        <fullName evidence="9">Inner membrane protein YqiK</fullName>
    </submittedName>
</protein>
<keyword evidence="6" id="KW-0175">Coiled coil</keyword>
<accession>A0A8E0TSV1</accession>
<evidence type="ECO:0000313" key="9">
    <source>
        <dbReference type="EMBL" id="GAD60624.1"/>
    </source>
</evidence>
<evidence type="ECO:0000256" key="5">
    <source>
        <dbReference type="ARBA" id="ARBA00023136"/>
    </source>
</evidence>
<comment type="similarity">
    <text evidence="3">Belongs to the band 7/mec-2 family. Flotillin subfamily.</text>
</comment>
<reference evidence="10" key="1">
    <citation type="journal article" date="2013" name="Genome Announc.">
        <title>Draft Genome Sequence of the Dimorphic Prosthecate Bacterium Brevundimonas abyssalis TAR-001T.</title>
        <authorList>
            <person name="Tsubouchi T."/>
            <person name="Nishi S."/>
            <person name="Usui K."/>
            <person name="Shimane Y."/>
            <person name="Takaki Y."/>
            <person name="Maruyama T."/>
            <person name="Hatada Y."/>
        </authorList>
    </citation>
    <scope>NUCLEOTIDE SEQUENCE [LARGE SCALE GENOMIC DNA]</scope>
    <source>
        <strain evidence="10">TAR-001</strain>
    </source>
</reference>
<organism evidence="9 10">
    <name type="scientific">Brevundimonas abyssalis TAR-001</name>
    <dbReference type="NCBI Taxonomy" id="1391729"/>
    <lineage>
        <taxon>Bacteria</taxon>
        <taxon>Pseudomonadati</taxon>
        <taxon>Pseudomonadota</taxon>
        <taxon>Alphaproteobacteria</taxon>
        <taxon>Caulobacterales</taxon>
        <taxon>Caulobacteraceae</taxon>
        <taxon>Brevundimonas</taxon>
    </lineage>
</organism>
<keyword evidence="10" id="KW-1185">Reference proteome</keyword>
<evidence type="ECO:0000256" key="3">
    <source>
        <dbReference type="ARBA" id="ARBA00007161"/>
    </source>
</evidence>
<dbReference type="SMART" id="SM00244">
    <property type="entry name" value="PHB"/>
    <property type="match status" value="1"/>
</dbReference>
<dbReference type="PANTHER" id="PTHR13806">
    <property type="entry name" value="FLOTILLIN-RELATED"/>
    <property type="match status" value="1"/>
</dbReference>
<evidence type="ECO:0000259" key="8">
    <source>
        <dbReference type="SMART" id="SM00244"/>
    </source>
</evidence>
<dbReference type="InterPro" id="IPR001107">
    <property type="entry name" value="Band_7"/>
</dbReference>
<dbReference type="AlphaFoldDB" id="A0A8E0TSV1"/>
<dbReference type="Gene3D" id="3.30.479.30">
    <property type="entry name" value="Band 7 domain"/>
    <property type="match status" value="1"/>
</dbReference>
<dbReference type="PANTHER" id="PTHR13806:SF31">
    <property type="entry name" value="FLOTILLIN-LIKE PROTEIN 1-RELATED"/>
    <property type="match status" value="1"/>
</dbReference>
<dbReference type="CDD" id="cd03399">
    <property type="entry name" value="SPFH_flotillin"/>
    <property type="match status" value="1"/>
</dbReference>
<dbReference type="EMBL" id="BATC01000096">
    <property type="protein sequence ID" value="GAD60624.1"/>
    <property type="molecule type" value="Genomic_DNA"/>
</dbReference>
<dbReference type="GO" id="GO:0005886">
    <property type="term" value="C:plasma membrane"/>
    <property type="evidence" value="ECO:0007669"/>
    <property type="project" value="UniProtKB-SubCell"/>
</dbReference>
<dbReference type="SUPFAM" id="SSF117892">
    <property type="entry name" value="Band 7/SPFH domain"/>
    <property type="match status" value="1"/>
</dbReference>
<feature type="compositionally biased region" description="Low complexity" evidence="7">
    <location>
        <begin position="585"/>
        <end position="595"/>
    </location>
</feature>
<feature type="region of interest" description="Disordered" evidence="7">
    <location>
        <begin position="259"/>
        <end position="283"/>
    </location>
</feature>
<dbReference type="InterPro" id="IPR027705">
    <property type="entry name" value="Flotillin_fam"/>
</dbReference>
<comment type="subcellular location">
    <subcellularLocation>
        <location evidence="2">Cell membrane</location>
    </subcellularLocation>
    <subcellularLocation>
        <location evidence="1">Membrane</location>
        <topology evidence="1">Single-pass membrane protein</topology>
    </subcellularLocation>
</comment>